<keyword evidence="1" id="KW-1133">Transmembrane helix</keyword>
<feature type="transmembrane region" description="Helical" evidence="1">
    <location>
        <begin position="7"/>
        <end position="29"/>
    </location>
</feature>
<accession>A0ABS0T990</accession>
<protein>
    <submittedName>
        <fullName evidence="2">DUF4889 domain-containing protein</fullName>
    </submittedName>
</protein>
<reference evidence="2 3" key="1">
    <citation type="submission" date="2020-04" db="EMBL/GenBank/DDBJ databases">
        <title>Staphylococcus species from domestic dog.</title>
        <authorList>
            <person name="Paterson G.K."/>
        </authorList>
    </citation>
    <scope>NUCLEOTIDE SEQUENCE [LARGE SCALE GENOMIC DNA]</scope>
    <source>
        <strain evidence="2 3">H16/1A</strain>
    </source>
</reference>
<evidence type="ECO:0000313" key="3">
    <source>
        <dbReference type="Proteomes" id="UP000751852"/>
    </source>
</evidence>
<evidence type="ECO:0000313" key="2">
    <source>
        <dbReference type="EMBL" id="MBI5974323.1"/>
    </source>
</evidence>
<name>A0ABS0T990_9STAP</name>
<dbReference type="InterPro" id="IPR032613">
    <property type="entry name" value="DUF4889"/>
</dbReference>
<keyword evidence="3" id="KW-1185">Reference proteome</keyword>
<gene>
    <name evidence="2" type="ORF">HHH54_01770</name>
</gene>
<evidence type="ECO:0000256" key="1">
    <source>
        <dbReference type="SAM" id="Phobius"/>
    </source>
</evidence>
<dbReference type="EMBL" id="JABANU010000003">
    <property type="protein sequence ID" value="MBI5974323.1"/>
    <property type="molecule type" value="Genomic_DNA"/>
</dbReference>
<organism evidence="2 3">
    <name type="scientific">Staphylococcus canis</name>
    <dbReference type="NCBI Taxonomy" id="2724942"/>
    <lineage>
        <taxon>Bacteria</taxon>
        <taxon>Bacillati</taxon>
        <taxon>Bacillota</taxon>
        <taxon>Bacilli</taxon>
        <taxon>Bacillales</taxon>
        <taxon>Staphylococcaceae</taxon>
        <taxon>Staphylococcus</taxon>
    </lineage>
</organism>
<keyword evidence="1" id="KW-0472">Membrane</keyword>
<keyword evidence="1" id="KW-0812">Transmembrane</keyword>
<comment type="caution">
    <text evidence="2">The sequence shown here is derived from an EMBL/GenBank/DDBJ whole genome shotgun (WGS) entry which is preliminary data.</text>
</comment>
<sequence length="114" mass="12948">MKKNKQAMGFILIVVMLVITAIIVVGMMMSSQKETYYGYMKNETTAEKVINASEKTVEENVTIPSDQNFQPQAGDFVRLVKNKGDEQFSKKEVVSHDDVPHGLMMKIHDMHMSH</sequence>
<dbReference type="Pfam" id="PF16230">
    <property type="entry name" value="DUF4889"/>
    <property type="match status" value="1"/>
</dbReference>
<dbReference type="RefSeq" id="WP_198617111.1">
    <property type="nucleotide sequence ID" value="NZ_JABANU010000003.1"/>
</dbReference>
<dbReference type="Proteomes" id="UP000751852">
    <property type="component" value="Unassembled WGS sequence"/>
</dbReference>
<proteinExistence type="predicted"/>